<dbReference type="InterPro" id="IPR036770">
    <property type="entry name" value="Ankyrin_rpt-contain_sf"/>
</dbReference>
<dbReference type="InterPro" id="IPR002110">
    <property type="entry name" value="Ankyrin_rpt"/>
</dbReference>
<dbReference type="Pfam" id="PF00023">
    <property type="entry name" value="Ank"/>
    <property type="match status" value="2"/>
</dbReference>
<evidence type="ECO:0000313" key="6">
    <source>
        <dbReference type="EMBL" id="VDI68979.1"/>
    </source>
</evidence>
<dbReference type="OrthoDB" id="5969903at2759"/>
<protein>
    <recommendedName>
        <fullName evidence="5">Novel STAND NTPase 3 domain-containing protein</fullName>
    </recommendedName>
</protein>
<feature type="repeat" description="ANK" evidence="3">
    <location>
        <begin position="1304"/>
        <end position="1336"/>
    </location>
</feature>
<feature type="domain" description="Novel STAND NTPase 3" evidence="5">
    <location>
        <begin position="344"/>
        <end position="514"/>
    </location>
</feature>
<dbReference type="PROSITE" id="PS50088">
    <property type="entry name" value="ANK_REPEAT"/>
    <property type="match status" value="14"/>
</dbReference>
<dbReference type="PANTHER" id="PTHR24198:SF165">
    <property type="entry name" value="ANKYRIN REPEAT-CONTAINING PROTEIN-RELATED"/>
    <property type="match status" value="1"/>
</dbReference>
<accession>A0A8B6GTU6</accession>
<feature type="repeat" description="ANK" evidence="3">
    <location>
        <begin position="1073"/>
        <end position="1105"/>
    </location>
</feature>
<keyword evidence="2 3" id="KW-0040">ANK repeat</keyword>
<dbReference type="PROSITE" id="PS50297">
    <property type="entry name" value="ANK_REP_REGION"/>
    <property type="match status" value="13"/>
</dbReference>
<feature type="repeat" description="ANK" evidence="3">
    <location>
        <begin position="1106"/>
        <end position="1138"/>
    </location>
</feature>
<dbReference type="Gene3D" id="1.25.40.20">
    <property type="entry name" value="Ankyrin repeat-containing domain"/>
    <property type="match status" value="5"/>
</dbReference>
<dbReference type="EMBL" id="UYJE01008975">
    <property type="protein sequence ID" value="VDI68979.1"/>
    <property type="molecule type" value="Genomic_DNA"/>
</dbReference>
<keyword evidence="1" id="KW-0677">Repeat</keyword>
<feature type="repeat" description="ANK" evidence="3">
    <location>
        <begin position="907"/>
        <end position="939"/>
    </location>
</feature>
<feature type="repeat" description="ANK" evidence="3">
    <location>
        <begin position="1271"/>
        <end position="1303"/>
    </location>
</feature>
<feature type="repeat" description="ANK" evidence="3">
    <location>
        <begin position="1172"/>
        <end position="1204"/>
    </location>
</feature>
<sequence>MTEPTEPRPMKRTIPPDLQRQVEELQAKVPKTTGPQGDLDEENKRWLIVGICLHSIISPILRKYADPILRNLYNSLVSSDTIDTQGYNRYLRKYPATNRYFLNYESINNNRNVPKKKINNKLLNDYQKYDYKVTSHVDLSKLVLQPNMAHYSGIDDSCDLSALLGLIINISSFQAVVQSDAEKIRTEIRNPWAHCEFREWTTDKYTDSFKLMGQLVQDIGLSNRDENRILGELNTWATNGQHFLSGTPLGLEIVGDIRQHTHILSEYVQTLCSKSDSEFIRVQEELTRMENDLQERMTNLESKTKEQDEKLEKVKKQVEDHIPQHIRANHGQEIAEWEQDKTTFLETRATRHLLESLPIDNCIIVTGSSGCGKSSNIHHAALHLRDSFGYEIIPVLTGPTDIINYYNKNKKQVFVVDDICGKETINTQTLKMWRDYSEKIEKILKVTEKDVASKKDKTVSKVSNPKLLLSCRLHIYKESEFQRIALFTNKECNLLSPELCLQEGERMHMLQKYLPADIINKVKQVTEDVDYFPLLCKLSKDKTTEEVKNLFTAPLTSIKKNINNIINENKKQFCALSLCIIFNDGFNTDWLKKGSVLVNKTDSLEDIVKEFDINLRIERQRNSLKACFSTLNGTYLRLRDTGYRMIHDKIYKITSVICAQHLTEWFIKYAPTVFIRDNFIFESVTEVNENDDLIVLLKDQEEDYFERLLCDLTKHVIISTFNNYQLIYQTFRQKLISFLKRKNDANTVLTKLDTDGCKVIKTNDNLKYPSEIIYYTTPLIESAIRGYLDIVHFLIVDVICNVNKADSDDNSPLYKASERGHRAVAEFLLAHNANVSQCNKSKQSPLYIACKGGHTDTAELLLQNNADVNQCDKNGDSPLYVACEGGYTDIAELLLQNYADVHQCDNWGKSSIYIACEGGHKNTVKLLLQNNADVSQCTLFGDSPWKAACQGGHTEIAKLLLKSNAHADKFDESGNPPLYVACYGGHKETVELLLQINLSDVSKCTTFEESPLKAACEGGHTEIVKLLLQNHADASHCNVDNESPLYEACKKGYTDIVEMLLQTDVDIFQCKTNEKSPLYVACKGGYKDIVKLLLQNNINVSQCNSNGNYPLYAACKRGYTDIVKLLLQNDADESYCSEHGNSPLYAACKGGYTDIVKLLLQNDHDVSLCNIGKESPLFAACLGGHRDTVELLLQNGADVSQCNEEDESPLYMACGGGYRDIVELLLQNNADISQYDASEQPPLLPACRGGYRDIAELLLQHNAIVNQCDWRGEFPLCVACEVGHIDVVKLLLQNNADVNQCDRYGKFPLYVACARGYEDIVELLLQKNANVNQCNSKGESPLHAVCHFELPPPFFHFFNDGTEQFSKRCIATVKILLAWKADTTLRNKNGQTPLDIVPESKLVELVNLWRKISN</sequence>
<dbReference type="SUPFAM" id="SSF52540">
    <property type="entry name" value="P-loop containing nucleoside triphosphate hydrolases"/>
    <property type="match status" value="1"/>
</dbReference>
<dbReference type="Proteomes" id="UP000596742">
    <property type="component" value="Unassembled WGS sequence"/>
</dbReference>
<feature type="repeat" description="ANK" evidence="3">
    <location>
        <begin position="874"/>
        <end position="906"/>
    </location>
</feature>
<dbReference type="PANTHER" id="PTHR24198">
    <property type="entry name" value="ANKYRIN REPEAT AND PROTEIN KINASE DOMAIN-CONTAINING PROTEIN"/>
    <property type="match status" value="1"/>
</dbReference>
<evidence type="ECO:0000259" key="5">
    <source>
        <dbReference type="Pfam" id="PF20720"/>
    </source>
</evidence>
<reference evidence="6" key="1">
    <citation type="submission" date="2018-11" db="EMBL/GenBank/DDBJ databases">
        <authorList>
            <person name="Alioto T."/>
            <person name="Alioto T."/>
        </authorList>
    </citation>
    <scope>NUCLEOTIDE SEQUENCE</scope>
</reference>
<feature type="repeat" description="ANK" evidence="3">
    <location>
        <begin position="841"/>
        <end position="873"/>
    </location>
</feature>
<comment type="caution">
    <text evidence="6">The sequence shown here is derived from an EMBL/GenBank/DDBJ whole genome shotgun (WGS) entry which is preliminary data.</text>
</comment>
<keyword evidence="4" id="KW-0175">Coiled coil</keyword>
<evidence type="ECO:0000256" key="1">
    <source>
        <dbReference type="ARBA" id="ARBA00022737"/>
    </source>
</evidence>
<name>A0A8B6GTU6_MYTGA</name>
<evidence type="ECO:0000256" key="3">
    <source>
        <dbReference type="PROSITE-ProRule" id="PRU00023"/>
    </source>
</evidence>
<feature type="repeat" description="ANK" evidence="3">
    <location>
        <begin position="1040"/>
        <end position="1067"/>
    </location>
</feature>
<dbReference type="InterPro" id="IPR049050">
    <property type="entry name" value="nSTAND3"/>
</dbReference>
<keyword evidence="7" id="KW-1185">Reference proteome</keyword>
<evidence type="ECO:0000256" key="2">
    <source>
        <dbReference type="ARBA" id="ARBA00023043"/>
    </source>
</evidence>
<dbReference type="SMART" id="SM00248">
    <property type="entry name" value="ANK"/>
    <property type="match status" value="17"/>
</dbReference>
<dbReference type="Pfam" id="PF12796">
    <property type="entry name" value="Ank_2"/>
    <property type="match status" value="4"/>
</dbReference>
<feature type="repeat" description="ANK" evidence="3">
    <location>
        <begin position="1205"/>
        <end position="1237"/>
    </location>
</feature>
<evidence type="ECO:0000313" key="7">
    <source>
        <dbReference type="Proteomes" id="UP000596742"/>
    </source>
</evidence>
<feature type="coiled-coil region" evidence="4">
    <location>
        <begin position="283"/>
        <end position="317"/>
    </location>
</feature>
<proteinExistence type="predicted"/>
<dbReference type="SUPFAM" id="SSF48403">
    <property type="entry name" value="Ankyrin repeat"/>
    <property type="match status" value="2"/>
</dbReference>
<dbReference type="Pfam" id="PF20720">
    <property type="entry name" value="nSTAND3"/>
    <property type="match status" value="1"/>
</dbReference>
<feature type="repeat" description="ANK" evidence="3">
    <location>
        <begin position="940"/>
        <end position="972"/>
    </location>
</feature>
<evidence type="ECO:0000256" key="4">
    <source>
        <dbReference type="SAM" id="Coils"/>
    </source>
</evidence>
<dbReference type="InterPro" id="IPR027417">
    <property type="entry name" value="P-loop_NTPase"/>
</dbReference>
<organism evidence="6 7">
    <name type="scientific">Mytilus galloprovincialis</name>
    <name type="common">Mediterranean mussel</name>
    <dbReference type="NCBI Taxonomy" id="29158"/>
    <lineage>
        <taxon>Eukaryota</taxon>
        <taxon>Metazoa</taxon>
        <taxon>Spiralia</taxon>
        <taxon>Lophotrochozoa</taxon>
        <taxon>Mollusca</taxon>
        <taxon>Bivalvia</taxon>
        <taxon>Autobranchia</taxon>
        <taxon>Pteriomorphia</taxon>
        <taxon>Mytilida</taxon>
        <taxon>Mytiloidea</taxon>
        <taxon>Mytilidae</taxon>
        <taxon>Mytilinae</taxon>
        <taxon>Mytilus</taxon>
    </lineage>
</organism>
<feature type="repeat" description="ANK" evidence="3">
    <location>
        <begin position="1007"/>
        <end position="1039"/>
    </location>
</feature>
<gene>
    <name evidence="6" type="ORF">MGAL_10B073750</name>
</gene>
<feature type="repeat" description="ANK" evidence="3">
    <location>
        <begin position="1139"/>
        <end position="1171"/>
    </location>
</feature>
<feature type="repeat" description="ANK" evidence="3">
    <location>
        <begin position="808"/>
        <end position="840"/>
    </location>
</feature>
<dbReference type="Pfam" id="PF13637">
    <property type="entry name" value="Ank_4"/>
    <property type="match status" value="1"/>
</dbReference>